<dbReference type="InterPro" id="IPR003829">
    <property type="entry name" value="Pirin_N_dom"/>
</dbReference>
<dbReference type="PANTHER" id="PTHR13903:SF8">
    <property type="entry name" value="PIRIN"/>
    <property type="match status" value="1"/>
</dbReference>
<dbReference type="SUPFAM" id="SSF51182">
    <property type="entry name" value="RmlC-like cupins"/>
    <property type="match status" value="1"/>
</dbReference>
<dbReference type="EMBL" id="CP000559">
    <property type="protein sequence ID" value="ABN06617.1"/>
    <property type="molecule type" value="Genomic_DNA"/>
</dbReference>
<dbReference type="CDD" id="cd02909">
    <property type="entry name" value="cupin_pirin_N"/>
    <property type="match status" value="1"/>
</dbReference>
<dbReference type="OrthoDB" id="23530at2157"/>
<dbReference type="CDD" id="cd02247">
    <property type="entry name" value="cupin_pirin_C"/>
    <property type="match status" value="1"/>
</dbReference>
<evidence type="ECO:0000256" key="2">
    <source>
        <dbReference type="RuleBase" id="RU003457"/>
    </source>
</evidence>
<keyword evidence="6" id="KW-1185">Reference proteome</keyword>
<dbReference type="InterPro" id="IPR012093">
    <property type="entry name" value="Pirin"/>
</dbReference>
<evidence type="ECO:0000313" key="6">
    <source>
        <dbReference type="Proteomes" id="UP000000365"/>
    </source>
</evidence>
<protein>
    <submittedName>
        <fullName evidence="5">Pirin domain protein</fullName>
    </submittedName>
</protein>
<evidence type="ECO:0000259" key="3">
    <source>
        <dbReference type="Pfam" id="PF02678"/>
    </source>
</evidence>
<dbReference type="InterPro" id="IPR014710">
    <property type="entry name" value="RmlC-like_jellyroll"/>
</dbReference>
<dbReference type="eggNOG" id="arCOG02935">
    <property type="taxonomic scope" value="Archaea"/>
</dbReference>
<dbReference type="Pfam" id="PF05726">
    <property type="entry name" value="Pirin_C"/>
    <property type="match status" value="1"/>
</dbReference>
<dbReference type="Gene3D" id="2.60.120.10">
    <property type="entry name" value="Jelly Rolls"/>
    <property type="match status" value="2"/>
</dbReference>
<dbReference type="Pfam" id="PF02678">
    <property type="entry name" value="Pirin"/>
    <property type="match status" value="1"/>
</dbReference>
<gene>
    <name evidence="5" type="ordered locus">Mlab_0441</name>
</gene>
<dbReference type="InterPro" id="IPR011051">
    <property type="entry name" value="RmlC_Cupin_sf"/>
</dbReference>
<reference evidence="5 6" key="1">
    <citation type="journal article" date="2009" name="Stand. Genomic Sci.">
        <title>Complete genome sequence of Methanocorpusculum labreanum type strain Z.</title>
        <authorList>
            <person name="Anderson I.J."/>
            <person name="Sieprawska-Lupa M."/>
            <person name="Goltsman E."/>
            <person name="Lapidus A."/>
            <person name="Copeland A."/>
            <person name="Glavina Del Rio T."/>
            <person name="Tice H."/>
            <person name="Dalin E."/>
            <person name="Barry K."/>
            <person name="Pitluck S."/>
            <person name="Hauser L."/>
            <person name="Land M."/>
            <person name="Lucas S."/>
            <person name="Richardson P."/>
            <person name="Whitman W.B."/>
            <person name="Kyrpides N.C."/>
        </authorList>
    </citation>
    <scope>NUCLEOTIDE SEQUENCE [LARGE SCALE GENOMIC DNA]</scope>
    <source>
        <strain evidence="6">ATCC 43576 / DSM 4855 / Z</strain>
    </source>
</reference>
<comment type="similarity">
    <text evidence="1 2">Belongs to the pirin family.</text>
</comment>
<proteinExistence type="inferred from homology"/>
<name>A2SQL1_METLZ</name>
<dbReference type="HOGENOM" id="CLU_833215_0_0_2"/>
<accession>A2SQL1</accession>
<organism evidence="5 6">
    <name type="scientific">Methanocorpusculum labreanum (strain ATCC 43576 / DSM 4855 / Z)</name>
    <dbReference type="NCBI Taxonomy" id="410358"/>
    <lineage>
        <taxon>Archaea</taxon>
        <taxon>Methanobacteriati</taxon>
        <taxon>Methanobacteriota</taxon>
        <taxon>Stenosarchaea group</taxon>
        <taxon>Methanomicrobia</taxon>
        <taxon>Methanomicrobiales</taxon>
        <taxon>Methanocorpusculaceae</taxon>
        <taxon>Methanocorpusculum</taxon>
    </lineage>
</organism>
<dbReference type="RefSeq" id="WP_011832818.1">
    <property type="nucleotide sequence ID" value="NC_008942.1"/>
</dbReference>
<feature type="domain" description="Pirin C-terminal" evidence="4">
    <location>
        <begin position="209"/>
        <end position="309"/>
    </location>
</feature>
<dbReference type="AlphaFoldDB" id="A2SQL1"/>
<feature type="domain" description="Pirin N-terminal" evidence="3">
    <location>
        <begin position="54"/>
        <end position="140"/>
    </location>
</feature>
<dbReference type="PANTHER" id="PTHR13903">
    <property type="entry name" value="PIRIN-RELATED"/>
    <property type="match status" value="1"/>
</dbReference>
<dbReference type="KEGG" id="mla:Mlab_0441"/>
<evidence type="ECO:0000256" key="1">
    <source>
        <dbReference type="ARBA" id="ARBA00008416"/>
    </source>
</evidence>
<dbReference type="GeneID" id="4795147"/>
<dbReference type="STRING" id="410358.Mlab_0441"/>
<dbReference type="InterPro" id="IPR008778">
    <property type="entry name" value="Pirin_C_dom"/>
</dbReference>
<dbReference type="Proteomes" id="UP000000365">
    <property type="component" value="Chromosome"/>
</dbReference>
<sequence>MAEKEVIRVERLGFPFVTDNPFLFCAHHKDMYPKGERDLGPAVSLSGRNLGNDFVIKNGFRMYHGQRVPGFPVHPHRGFETITATIQGYVDHSDSLGSSGRYCNGDVQWMTAGSGCQHAEMFPLVHADRENPLELFQIWLNLPAKDKLAQPHYRMLWAEDIPVITSRDAAGKASTIRLIAGVWDGKRAPAPSPASWATDPDNHVRVLLIRMAPGAELRIPAVTSTISRNLYFYDGDKIMIGTKEIGPYSRVVLPGGEDISIHAGNARCSLLLLEGEPINEPIARYGPFVMNTPEEIQEAYRDFRQTEFGGWPWDVPDPVHDIGENRFARYVDGHVEERRSYHDPGLDD</sequence>
<evidence type="ECO:0000259" key="4">
    <source>
        <dbReference type="Pfam" id="PF05726"/>
    </source>
</evidence>
<evidence type="ECO:0000313" key="5">
    <source>
        <dbReference type="EMBL" id="ABN06617.1"/>
    </source>
</evidence>